<comment type="caution">
    <text evidence="1">The sequence shown here is derived from an EMBL/GenBank/DDBJ whole genome shotgun (WGS) entry which is preliminary data.</text>
</comment>
<sequence length="90" mass="9280">MPARVVHDDAGALGQLAAARGARAGQRALVAARSMVPLRTLLLLLAAICSLFLLAPAAASTFTPSKCPKDMILIRGNCSCLSLVVKIAPI</sequence>
<reference evidence="1 2" key="1">
    <citation type="journal article" date="2022" name="Genome Biol. Evol.">
        <title>The Spruce Budworm Genome: Reconstructing the Evolutionary History of Antifreeze Proteins.</title>
        <authorList>
            <person name="Beliveau C."/>
            <person name="Gagne P."/>
            <person name="Picq S."/>
            <person name="Vernygora O."/>
            <person name="Keeling C.I."/>
            <person name="Pinkney K."/>
            <person name="Doucet D."/>
            <person name="Wen F."/>
            <person name="Johnston J.S."/>
            <person name="Maaroufi H."/>
            <person name="Boyle B."/>
            <person name="Laroche J."/>
            <person name="Dewar K."/>
            <person name="Juretic N."/>
            <person name="Blackburn G."/>
            <person name="Nisole A."/>
            <person name="Brunet B."/>
            <person name="Brandao M."/>
            <person name="Lumley L."/>
            <person name="Duan J."/>
            <person name="Quan G."/>
            <person name="Lucarotti C.J."/>
            <person name="Roe A.D."/>
            <person name="Sperling F.A.H."/>
            <person name="Levesque R.C."/>
            <person name="Cusson M."/>
        </authorList>
    </citation>
    <scope>NUCLEOTIDE SEQUENCE [LARGE SCALE GENOMIC DNA]</scope>
    <source>
        <strain evidence="1">Glfc:IPQL:Cfum</strain>
    </source>
</reference>
<gene>
    <name evidence="1" type="ORF">MSG28_006209</name>
</gene>
<protein>
    <submittedName>
        <fullName evidence="1">Uncharacterized protein</fullName>
    </submittedName>
</protein>
<organism evidence="1 2">
    <name type="scientific">Choristoneura fumiferana</name>
    <name type="common">Spruce budworm moth</name>
    <name type="synonym">Archips fumiferana</name>
    <dbReference type="NCBI Taxonomy" id="7141"/>
    <lineage>
        <taxon>Eukaryota</taxon>
        <taxon>Metazoa</taxon>
        <taxon>Ecdysozoa</taxon>
        <taxon>Arthropoda</taxon>
        <taxon>Hexapoda</taxon>
        <taxon>Insecta</taxon>
        <taxon>Pterygota</taxon>
        <taxon>Neoptera</taxon>
        <taxon>Endopterygota</taxon>
        <taxon>Lepidoptera</taxon>
        <taxon>Glossata</taxon>
        <taxon>Ditrysia</taxon>
        <taxon>Tortricoidea</taxon>
        <taxon>Tortricidae</taxon>
        <taxon>Tortricinae</taxon>
        <taxon>Choristoneura</taxon>
    </lineage>
</organism>
<evidence type="ECO:0000313" key="2">
    <source>
        <dbReference type="Proteomes" id="UP001064048"/>
    </source>
</evidence>
<dbReference type="EMBL" id="CM046110">
    <property type="protein sequence ID" value="KAI8422346.1"/>
    <property type="molecule type" value="Genomic_DNA"/>
</dbReference>
<accession>A0ACC0JDY8</accession>
<keyword evidence="2" id="KW-1185">Reference proteome</keyword>
<evidence type="ECO:0000313" key="1">
    <source>
        <dbReference type="EMBL" id="KAI8422346.1"/>
    </source>
</evidence>
<dbReference type="Proteomes" id="UP001064048">
    <property type="component" value="Chromosome 10"/>
</dbReference>
<proteinExistence type="predicted"/>
<name>A0ACC0JDY8_CHOFU</name>